<dbReference type="RefSeq" id="WP_087183672.1">
    <property type="nucleotide sequence ID" value="NZ_JAUDCL010000026.1"/>
</dbReference>
<evidence type="ECO:0000256" key="4">
    <source>
        <dbReference type="ARBA" id="ARBA00023015"/>
    </source>
</evidence>
<evidence type="ECO:0000256" key="6">
    <source>
        <dbReference type="ARBA" id="ARBA00023163"/>
    </source>
</evidence>
<evidence type="ECO:0000313" key="13">
    <source>
        <dbReference type="Proteomes" id="UP001529380"/>
    </source>
</evidence>
<keyword evidence="6" id="KW-0804">Transcription</keyword>
<evidence type="ECO:0000313" key="12">
    <source>
        <dbReference type="EMBL" id="MDM8202073.1"/>
    </source>
</evidence>
<name>A0ABT7UUR5_9FIRM</name>
<dbReference type="InterPro" id="IPR001789">
    <property type="entry name" value="Sig_transdc_resp-reg_receiver"/>
</dbReference>
<dbReference type="PROSITE" id="PS50110">
    <property type="entry name" value="RESPONSE_REGULATORY"/>
    <property type="match status" value="1"/>
</dbReference>
<keyword evidence="2 8" id="KW-0597">Phosphoprotein</keyword>
<dbReference type="PANTHER" id="PTHR48111">
    <property type="entry name" value="REGULATOR OF RPOS"/>
    <property type="match status" value="1"/>
</dbReference>
<evidence type="ECO:0000256" key="8">
    <source>
        <dbReference type="PROSITE-ProRule" id="PRU00169"/>
    </source>
</evidence>
<dbReference type="InterPro" id="IPR036388">
    <property type="entry name" value="WH-like_DNA-bd_sf"/>
</dbReference>
<dbReference type="SUPFAM" id="SSF52172">
    <property type="entry name" value="CheY-like"/>
    <property type="match status" value="1"/>
</dbReference>
<organism evidence="12 13">
    <name type="scientific">Allofournierella massiliensis</name>
    <dbReference type="NCBI Taxonomy" id="1650663"/>
    <lineage>
        <taxon>Bacteria</taxon>
        <taxon>Bacillati</taxon>
        <taxon>Bacillota</taxon>
        <taxon>Clostridia</taxon>
        <taxon>Eubacteriales</taxon>
        <taxon>Oscillospiraceae</taxon>
        <taxon>Allofournierella</taxon>
    </lineage>
</organism>
<feature type="domain" description="Response regulatory" evidence="10">
    <location>
        <begin position="3"/>
        <end position="115"/>
    </location>
</feature>
<keyword evidence="3" id="KW-0902">Two-component regulatory system</keyword>
<dbReference type="Gene3D" id="1.10.10.10">
    <property type="entry name" value="Winged helix-like DNA-binding domain superfamily/Winged helix DNA-binding domain"/>
    <property type="match status" value="1"/>
</dbReference>
<evidence type="ECO:0000256" key="5">
    <source>
        <dbReference type="ARBA" id="ARBA00023125"/>
    </source>
</evidence>
<dbReference type="Pfam" id="PF00486">
    <property type="entry name" value="Trans_reg_C"/>
    <property type="match status" value="1"/>
</dbReference>
<proteinExistence type="predicted"/>
<protein>
    <recommendedName>
        <fullName evidence="1">Stage 0 sporulation protein A homolog</fullName>
    </recommendedName>
</protein>
<evidence type="ECO:0000256" key="3">
    <source>
        <dbReference type="ARBA" id="ARBA00023012"/>
    </source>
</evidence>
<dbReference type="SMART" id="SM00448">
    <property type="entry name" value="REC"/>
    <property type="match status" value="1"/>
</dbReference>
<dbReference type="Gene3D" id="6.10.250.690">
    <property type="match status" value="1"/>
</dbReference>
<sequence length="219" mass="24737">MKPILIVDDEVAIAQLIAMTLARMGYTCQMAFDGLKAAELLEQNEYDLVLLDIMLPGADGYELIDFIRPTGIPVIFISAKTTVADRVKGLHLGACDYIVKPFAPEELLARVENVLRLSGRGQAMLKAGDVTVDVSTRQVKKAGQEVALTPTEYQLLLVLLHNKNIALYRDTLYERVWGRDAELDTRTLDIHIHRLRKKLGWQHMIRTIPRIGYRLEETP</sequence>
<comment type="function">
    <text evidence="7">May play the central regulatory role in sporulation. It may be an element of the effector pathway responsible for the activation of sporulation genes in response to nutritional stress. Spo0A may act in concert with spo0H (a sigma factor) to control the expression of some genes that are critical to the sporulation process.</text>
</comment>
<evidence type="ECO:0000256" key="1">
    <source>
        <dbReference type="ARBA" id="ARBA00018672"/>
    </source>
</evidence>
<accession>A0ABT7UUR5</accession>
<dbReference type="Proteomes" id="UP001529380">
    <property type="component" value="Unassembled WGS sequence"/>
</dbReference>
<reference evidence="12 13" key="1">
    <citation type="submission" date="2023-06" db="EMBL/GenBank/DDBJ databases">
        <title>Identification and characterization of horizontal gene transfer across gut microbiota members of farm animals based on homology search.</title>
        <authorList>
            <person name="Schwarzerova J."/>
            <person name="Nykrynova M."/>
            <person name="Jureckova K."/>
            <person name="Cejkova D."/>
            <person name="Rychlik I."/>
        </authorList>
    </citation>
    <scope>NUCLEOTIDE SEQUENCE [LARGE SCALE GENOMIC DNA]</scope>
    <source>
        <strain evidence="12 13">ET340</strain>
    </source>
</reference>
<dbReference type="CDD" id="cd00383">
    <property type="entry name" value="trans_reg_C"/>
    <property type="match status" value="1"/>
</dbReference>
<dbReference type="InterPro" id="IPR011006">
    <property type="entry name" value="CheY-like_superfamily"/>
</dbReference>
<reference evidence="13" key="2">
    <citation type="submission" date="2023-06" db="EMBL/GenBank/DDBJ databases">
        <title>Identification and characterization of horizontal gene transfer across gut microbiota members of farm animals based on homology search.</title>
        <authorList>
            <person name="Zeman M."/>
            <person name="Kubasova T."/>
            <person name="Jahodarova E."/>
            <person name="Nykrynova M."/>
            <person name="Rychlik I."/>
        </authorList>
    </citation>
    <scope>NUCLEOTIDE SEQUENCE [LARGE SCALE GENOMIC DNA]</scope>
    <source>
        <strain evidence="13">ET340</strain>
    </source>
</reference>
<dbReference type="Gene3D" id="3.40.50.2300">
    <property type="match status" value="1"/>
</dbReference>
<dbReference type="InterPro" id="IPR001867">
    <property type="entry name" value="OmpR/PhoB-type_DNA-bd"/>
</dbReference>
<evidence type="ECO:0000256" key="7">
    <source>
        <dbReference type="ARBA" id="ARBA00024867"/>
    </source>
</evidence>
<dbReference type="PANTHER" id="PTHR48111:SF1">
    <property type="entry name" value="TWO-COMPONENT RESPONSE REGULATOR ORR33"/>
    <property type="match status" value="1"/>
</dbReference>
<evidence type="ECO:0000256" key="2">
    <source>
        <dbReference type="ARBA" id="ARBA00022553"/>
    </source>
</evidence>
<evidence type="ECO:0000256" key="9">
    <source>
        <dbReference type="PROSITE-ProRule" id="PRU01091"/>
    </source>
</evidence>
<dbReference type="InterPro" id="IPR039420">
    <property type="entry name" value="WalR-like"/>
</dbReference>
<dbReference type="PROSITE" id="PS51755">
    <property type="entry name" value="OMPR_PHOB"/>
    <property type="match status" value="1"/>
</dbReference>
<dbReference type="SMART" id="SM00862">
    <property type="entry name" value="Trans_reg_C"/>
    <property type="match status" value="1"/>
</dbReference>
<feature type="domain" description="OmpR/PhoB-type" evidence="11">
    <location>
        <begin position="122"/>
        <end position="217"/>
    </location>
</feature>
<keyword evidence="13" id="KW-1185">Reference proteome</keyword>
<reference evidence="12 13" key="3">
    <citation type="submission" date="2023-06" db="EMBL/GenBank/DDBJ databases">
        <authorList>
            <person name="Zeman M."/>
            <person name="Kubasova T."/>
            <person name="Jahodarova E."/>
            <person name="Nykrynova M."/>
            <person name="Rychlik I."/>
        </authorList>
    </citation>
    <scope>NUCLEOTIDE SEQUENCE [LARGE SCALE GENOMIC DNA]</scope>
    <source>
        <strain evidence="12 13">ET340</strain>
    </source>
</reference>
<evidence type="ECO:0000259" key="11">
    <source>
        <dbReference type="PROSITE" id="PS51755"/>
    </source>
</evidence>
<dbReference type="EMBL" id="JAUDCL010000026">
    <property type="protein sequence ID" value="MDM8202073.1"/>
    <property type="molecule type" value="Genomic_DNA"/>
</dbReference>
<feature type="modified residue" description="4-aspartylphosphate" evidence="8">
    <location>
        <position position="52"/>
    </location>
</feature>
<evidence type="ECO:0000259" key="10">
    <source>
        <dbReference type="PROSITE" id="PS50110"/>
    </source>
</evidence>
<keyword evidence="4" id="KW-0805">Transcription regulation</keyword>
<comment type="caution">
    <text evidence="12">The sequence shown here is derived from an EMBL/GenBank/DDBJ whole genome shotgun (WGS) entry which is preliminary data.</text>
</comment>
<keyword evidence="5 9" id="KW-0238">DNA-binding</keyword>
<dbReference type="Pfam" id="PF00072">
    <property type="entry name" value="Response_reg"/>
    <property type="match status" value="1"/>
</dbReference>
<gene>
    <name evidence="12" type="ORF">QUW08_12340</name>
</gene>
<feature type="DNA-binding region" description="OmpR/PhoB-type" evidence="9">
    <location>
        <begin position="122"/>
        <end position="217"/>
    </location>
</feature>